<keyword evidence="2" id="KW-1133">Transmembrane helix</keyword>
<evidence type="ECO:0000313" key="4">
    <source>
        <dbReference type="EMBL" id="PYD75756.1"/>
    </source>
</evidence>
<organism evidence="4 5">
    <name type="scientific">Novacetimonas pomaceti</name>
    <dbReference type="NCBI Taxonomy" id="2021998"/>
    <lineage>
        <taxon>Bacteria</taxon>
        <taxon>Pseudomonadati</taxon>
        <taxon>Pseudomonadota</taxon>
        <taxon>Alphaproteobacteria</taxon>
        <taxon>Acetobacterales</taxon>
        <taxon>Acetobacteraceae</taxon>
        <taxon>Novacetimonas</taxon>
    </lineage>
</organism>
<evidence type="ECO:0000313" key="5">
    <source>
        <dbReference type="Proteomes" id="UP000247609"/>
    </source>
</evidence>
<evidence type="ECO:0000256" key="2">
    <source>
        <dbReference type="SAM" id="Phobius"/>
    </source>
</evidence>
<protein>
    <recommendedName>
        <fullName evidence="7">DUF2946 domain-containing protein</fullName>
    </recommendedName>
</protein>
<dbReference type="RefSeq" id="WP_110529867.1">
    <property type="nucleotide sequence ID" value="NZ_JAHRDT010000002.1"/>
</dbReference>
<keyword evidence="6" id="KW-1185">Reference proteome</keyword>
<feature type="transmembrane region" description="Helical" evidence="2">
    <location>
        <begin position="16"/>
        <end position="33"/>
    </location>
</feature>
<dbReference type="EMBL" id="PRCW01000012">
    <property type="protein sequence ID" value="PYD49139.1"/>
    <property type="molecule type" value="Genomic_DNA"/>
</dbReference>
<dbReference type="Proteomes" id="UP000247609">
    <property type="component" value="Unassembled WGS sequence"/>
</dbReference>
<evidence type="ECO:0008006" key="7">
    <source>
        <dbReference type="Google" id="ProtNLM"/>
    </source>
</evidence>
<evidence type="ECO:0000256" key="1">
    <source>
        <dbReference type="SAM" id="MobiDB-lite"/>
    </source>
</evidence>
<keyword evidence="2" id="KW-0472">Membrane</keyword>
<dbReference type="Proteomes" id="UP000248116">
    <property type="component" value="Unassembled WGS sequence"/>
</dbReference>
<reference evidence="3 6" key="2">
    <citation type="submission" date="2018-02" db="EMBL/GenBank/DDBJ databases">
        <authorList>
            <person name="Skraban J."/>
            <person name="Trcek J."/>
        </authorList>
    </citation>
    <scope>NUCLEOTIDE SEQUENCE [LARGE SCALE GENOMIC DNA]</scope>
    <source>
        <strain evidence="3 6">AV446</strain>
    </source>
</reference>
<gene>
    <name evidence="3" type="ORF">C3920_01040</name>
    <name evidence="4" type="ORF">CFR71_07645</name>
</gene>
<comment type="caution">
    <text evidence="4">The sequence shown here is derived from an EMBL/GenBank/DDBJ whole genome shotgun (WGS) entry which is preliminary data.</text>
</comment>
<name>A0A318Q7Y1_9PROT</name>
<reference evidence="4 5" key="1">
    <citation type="submission" date="2017-07" db="EMBL/GenBank/DDBJ databases">
        <title>A draft genome sequence of Komagataeibacter sp. T5K1.</title>
        <authorList>
            <person name="Skraban J."/>
            <person name="Cleenwerck I."/>
            <person name="Vandamme P."/>
            <person name="Trcek J."/>
        </authorList>
    </citation>
    <scope>NUCLEOTIDE SEQUENCE [LARGE SCALE GENOMIC DNA]</scope>
    <source>
        <strain evidence="4 5">T5K1</strain>
    </source>
</reference>
<sequence>MARVPHPVTCPAPGRWLIVACTLLGFVGQLLILNQARPGEMPRATIERLMGIDIASGPAMADCAQQHGPAAMVMAMGGLHHALFHESGHDTSHHDHDGSCALCPLLHLPAMALAAQAFVPLPPMPWMRPHCRPGQPRGPPAISPGVPPSRGPPPAA</sequence>
<feature type="compositionally biased region" description="Pro residues" evidence="1">
    <location>
        <begin position="136"/>
        <end position="156"/>
    </location>
</feature>
<evidence type="ECO:0000313" key="6">
    <source>
        <dbReference type="Proteomes" id="UP000248116"/>
    </source>
</evidence>
<proteinExistence type="predicted"/>
<evidence type="ECO:0000313" key="3">
    <source>
        <dbReference type="EMBL" id="PYD49139.1"/>
    </source>
</evidence>
<accession>A0A318Q7Y1</accession>
<keyword evidence="2" id="KW-0812">Transmembrane</keyword>
<feature type="region of interest" description="Disordered" evidence="1">
    <location>
        <begin position="129"/>
        <end position="156"/>
    </location>
</feature>
<dbReference type="EMBL" id="NOXG01000006">
    <property type="protein sequence ID" value="PYD75756.1"/>
    <property type="molecule type" value="Genomic_DNA"/>
</dbReference>
<dbReference type="AlphaFoldDB" id="A0A318Q7Y1"/>